<feature type="compositionally biased region" description="Low complexity" evidence="1">
    <location>
        <begin position="413"/>
        <end position="439"/>
    </location>
</feature>
<dbReference type="EMBL" id="CADCUW010000214">
    <property type="protein sequence ID" value="CAA9408721.1"/>
    <property type="molecule type" value="Genomic_DNA"/>
</dbReference>
<name>A0A6J4PBF8_9ACTN</name>
<dbReference type="SMART" id="SM00028">
    <property type="entry name" value="TPR"/>
    <property type="match status" value="4"/>
</dbReference>
<evidence type="ECO:0008006" key="3">
    <source>
        <dbReference type="Google" id="ProtNLM"/>
    </source>
</evidence>
<dbReference type="AlphaFoldDB" id="A0A6J4PBF8"/>
<dbReference type="Gene3D" id="1.25.40.10">
    <property type="entry name" value="Tetratricopeptide repeat domain"/>
    <property type="match status" value="2"/>
</dbReference>
<proteinExistence type="predicted"/>
<dbReference type="InterPro" id="IPR019734">
    <property type="entry name" value="TPR_rpt"/>
</dbReference>
<dbReference type="SUPFAM" id="SSF48452">
    <property type="entry name" value="TPR-like"/>
    <property type="match status" value="3"/>
</dbReference>
<evidence type="ECO:0000256" key="1">
    <source>
        <dbReference type="SAM" id="MobiDB-lite"/>
    </source>
</evidence>
<evidence type="ECO:0000313" key="2">
    <source>
        <dbReference type="EMBL" id="CAA9408721.1"/>
    </source>
</evidence>
<dbReference type="Pfam" id="PF13424">
    <property type="entry name" value="TPR_12"/>
    <property type="match status" value="1"/>
</dbReference>
<protein>
    <recommendedName>
        <fullName evidence="3">MalT-like TPR region domain-containing protein</fullName>
    </recommendedName>
</protein>
<feature type="compositionally biased region" description="Basic residues" evidence="1">
    <location>
        <begin position="480"/>
        <end position="491"/>
    </location>
</feature>
<gene>
    <name evidence="2" type="ORF">AVDCRST_MAG01-01-1477</name>
</gene>
<accession>A0A6J4PBF8</accession>
<feature type="region of interest" description="Disordered" evidence="1">
    <location>
        <begin position="404"/>
        <end position="491"/>
    </location>
</feature>
<reference evidence="2" key="1">
    <citation type="submission" date="2020-02" db="EMBL/GenBank/DDBJ databases">
        <authorList>
            <person name="Meier V. D."/>
        </authorList>
    </citation>
    <scope>NUCLEOTIDE SEQUENCE</scope>
    <source>
        <strain evidence="2">AVDCRST_MAG01</strain>
    </source>
</reference>
<feature type="compositionally biased region" description="Basic residues" evidence="1">
    <location>
        <begin position="456"/>
        <end position="472"/>
    </location>
</feature>
<dbReference type="InterPro" id="IPR011990">
    <property type="entry name" value="TPR-like_helical_dom_sf"/>
</dbReference>
<organism evidence="2">
    <name type="scientific">uncultured Rubrobacteraceae bacterium</name>
    <dbReference type="NCBI Taxonomy" id="349277"/>
    <lineage>
        <taxon>Bacteria</taxon>
        <taxon>Bacillati</taxon>
        <taxon>Actinomycetota</taxon>
        <taxon>Rubrobacteria</taxon>
        <taxon>Rubrobacterales</taxon>
        <taxon>Rubrobacteraceae</taxon>
        <taxon>environmental samples</taxon>
    </lineage>
</organism>
<sequence>MPGNDGIEPGLLDELLDLPTREQQARSLRDRGLLDAGGLDRLLDAAERLLNNDPSKARLTAELCADVADGAASPAAVPRAKYIRAGAHGVRGEFEEDIRLTKAAHDEYLALGLRAQAIRTNVGLMSGLINLGRYGEALDIARQVLGALDDARGHELSPRETRLMTALINQNRGLCYEYMGRYHEALDAFAVSEEVYGDLGMTERLGQISDNRGSVLAVLGRGTEALAAHEAAAEVFGEAGLTLSQVMSLGNIGETHLRLANYAESLGAFERARRLLGALGDPADEYLLLRDTADAYLALNLYAEALAAYREADAMLRGVGMAHDRARTLWGMGSALIASRMLDEAQGVLAEATGLFRGAGNVPMLSSVMLEQASLLAACGSTKDARETAHRALDLVLERLAGARGLRSPTPRRPLAAGRRSRSAPPRRAAALRPPRSAPTKLPSKRAPRKPAASARPRRRGAASARSGHRRDRTSTWHGRPGRHARLFSGG</sequence>